<evidence type="ECO:0000313" key="1">
    <source>
        <dbReference type="EMBL" id="GAG18949.1"/>
    </source>
</evidence>
<sequence>MVDTSGPQGHIAAGAQEDHGRGIVGAAVGDVAPGQLLFAGIVTAAQPQAAAKRVPPVILPVDAVYPDKFQQFINQRFDFRGVAVDTRALPG</sequence>
<dbReference type="AlphaFoldDB" id="X0VL03"/>
<organism evidence="1">
    <name type="scientific">marine sediment metagenome</name>
    <dbReference type="NCBI Taxonomy" id="412755"/>
    <lineage>
        <taxon>unclassified sequences</taxon>
        <taxon>metagenomes</taxon>
        <taxon>ecological metagenomes</taxon>
    </lineage>
</organism>
<comment type="caution">
    <text evidence="1">The sequence shown here is derived from an EMBL/GenBank/DDBJ whole genome shotgun (WGS) entry which is preliminary data.</text>
</comment>
<reference evidence="1" key="1">
    <citation type="journal article" date="2014" name="Front. Microbiol.">
        <title>High frequency of phylogenetically diverse reductive dehalogenase-homologous genes in deep subseafloor sedimentary metagenomes.</title>
        <authorList>
            <person name="Kawai M."/>
            <person name="Futagami T."/>
            <person name="Toyoda A."/>
            <person name="Takaki Y."/>
            <person name="Nishi S."/>
            <person name="Hori S."/>
            <person name="Arai W."/>
            <person name="Tsubouchi T."/>
            <person name="Morono Y."/>
            <person name="Uchiyama I."/>
            <person name="Ito T."/>
            <person name="Fujiyama A."/>
            <person name="Inagaki F."/>
            <person name="Takami H."/>
        </authorList>
    </citation>
    <scope>NUCLEOTIDE SEQUENCE</scope>
    <source>
        <strain evidence="1">Expedition CK06-06</strain>
    </source>
</reference>
<dbReference type="EMBL" id="BARS01036792">
    <property type="protein sequence ID" value="GAG18949.1"/>
    <property type="molecule type" value="Genomic_DNA"/>
</dbReference>
<accession>X0VL03</accession>
<feature type="non-terminal residue" evidence="1">
    <location>
        <position position="91"/>
    </location>
</feature>
<gene>
    <name evidence="1" type="ORF">S01H1_56496</name>
</gene>
<proteinExistence type="predicted"/>
<name>X0VL03_9ZZZZ</name>
<protein>
    <submittedName>
        <fullName evidence="1">Uncharacterized protein</fullName>
    </submittedName>
</protein>